<gene>
    <name evidence="1" type="ORF">TWF506_004383</name>
</gene>
<reference evidence="1 2" key="1">
    <citation type="submission" date="2019-10" db="EMBL/GenBank/DDBJ databases">
        <authorList>
            <person name="Palmer J.M."/>
        </authorList>
    </citation>
    <scope>NUCLEOTIDE SEQUENCE [LARGE SCALE GENOMIC DNA]</scope>
    <source>
        <strain evidence="1 2">TWF506</strain>
    </source>
</reference>
<accession>A0AAN8RIJ2</accession>
<sequence>MEPNSSQLSLLRIFDQPEFSDLIVTVGTRTDTPKKYYLHQAIVLTAAKLPGVEGSDTTLEQGRRCISIPRWDVSIMDIMFRWIYGDKELAKHNLNLSQLSTLITAARDFQIEDLRKATLRVAVDLANSKLPSNKPLRINKDYWNCVQTVCSMTGVHDWEILRGLVGKLNTVSIRPPQTWLLELARESELGLLAALLLERNINIINHNKCSFCQGEYDDGVSNISGDFDCTCGGCGERITLGTWIQEDDINT</sequence>
<keyword evidence="2" id="KW-1185">Reference proteome</keyword>
<dbReference type="Gene3D" id="3.30.710.10">
    <property type="entry name" value="Potassium Channel Kv1.1, Chain A"/>
    <property type="match status" value="1"/>
</dbReference>
<dbReference type="AlphaFoldDB" id="A0AAN8RIJ2"/>
<dbReference type="InterPro" id="IPR011333">
    <property type="entry name" value="SKP1/BTB/POZ_sf"/>
</dbReference>
<comment type="caution">
    <text evidence="1">The sequence shown here is derived from an EMBL/GenBank/DDBJ whole genome shotgun (WGS) entry which is preliminary data.</text>
</comment>
<evidence type="ECO:0000313" key="1">
    <source>
        <dbReference type="EMBL" id="KAK6498144.1"/>
    </source>
</evidence>
<dbReference type="SUPFAM" id="SSF54695">
    <property type="entry name" value="POZ domain"/>
    <property type="match status" value="1"/>
</dbReference>
<protein>
    <recommendedName>
        <fullName evidence="3">BTB domain-containing protein</fullName>
    </recommendedName>
</protein>
<dbReference type="Proteomes" id="UP001307849">
    <property type="component" value="Unassembled WGS sequence"/>
</dbReference>
<organism evidence="1 2">
    <name type="scientific">Arthrobotrys conoides</name>
    <dbReference type="NCBI Taxonomy" id="74498"/>
    <lineage>
        <taxon>Eukaryota</taxon>
        <taxon>Fungi</taxon>
        <taxon>Dikarya</taxon>
        <taxon>Ascomycota</taxon>
        <taxon>Pezizomycotina</taxon>
        <taxon>Orbiliomycetes</taxon>
        <taxon>Orbiliales</taxon>
        <taxon>Orbiliaceae</taxon>
        <taxon>Arthrobotrys</taxon>
    </lineage>
</organism>
<proteinExistence type="predicted"/>
<evidence type="ECO:0000313" key="2">
    <source>
        <dbReference type="Proteomes" id="UP001307849"/>
    </source>
</evidence>
<dbReference type="EMBL" id="JAVHJM010000014">
    <property type="protein sequence ID" value="KAK6498144.1"/>
    <property type="molecule type" value="Genomic_DNA"/>
</dbReference>
<name>A0AAN8RIJ2_9PEZI</name>
<evidence type="ECO:0008006" key="3">
    <source>
        <dbReference type="Google" id="ProtNLM"/>
    </source>
</evidence>